<dbReference type="EMBL" id="CAJVQC010015832">
    <property type="protein sequence ID" value="CAG8670798.1"/>
    <property type="molecule type" value="Genomic_DNA"/>
</dbReference>
<evidence type="ECO:0000313" key="2">
    <source>
        <dbReference type="Proteomes" id="UP000789920"/>
    </source>
</evidence>
<evidence type="ECO:0000313" key="1">
    <source>
        <dbReference type="EMBL" id="CAG8670798.1"/>
    </source>
</evidence>
<proteinExistence type="predicted"/>
<feature type="non-terminal residue" evidence="1">
    <location>
        <position position="1"/>
    </location>
</feature>
<dbReference type="Proteomes" id="UP000789920">
    <property type="component" value="Unassembled WGS sequence"/>
</dbReference>
<reference evidence="1" key="1">
    <citation type="submission" date="2021-06" db="EMBL/GenBank/DDBJ databases">
        <authorList>
            <person name="Kallberg Y."/>
            <person name="Tangrot J."/>
            <person name="Rosling A."/>
        </authorList>
    </citation>
    <scope>NUCLEOTIDE SEQUENCE</scope>
    <source>
        <strain evidence="1">MA461A</strain>
    </source>
</reference>
<feature type="non-terminal residue" evidence="1">
    <location>
        <position position="296"/>
    </location>
</feature>
<sequence length="296" mass="33769">LKGCPFIALVCVGTHNHPPSPPEKILADIKANLQILINQAINNLIKSFFKSEALSDIHQSLNSVDKLRILVAKAYKNLHPYGQGILGVFYAAKNNHQELKNYIQRIGWECILGDLDSGQAKGLGLALYELDITKDWEMHLMHIYKSCVVHFQRNLYNKHFSKEIYNLAKSIINTPSQELVESILNEIENSNEPERHIWRKYGNNTNMAESAHALINKEGKQLKLMSAILCQIADEIVVEIKSDTDEASEIRMDDMSTSIELQERKMALLERQLKLRKETAEVEALELQNQQLKINL</sequence>
<keyword evidence="2" id="KW-1185">Reference proteome</keyword>
<protein>
    <submittedName>
        <fullName evidence="1">1584_t:CDS:1</fullName>
    </submittedName>
</protein>
<organism evidence="1 2">
    <name type="scientific">Racocetra persica</name>
    <dbReference type="NCBI Taxonomy" id="160502"/>
    <lineage>
        <taxon>Eukaryota</taxon>
        <taxon>Fungi</taxon>
        <taxon>Fungi incertae sedis</taxon>
        <taxon>Mucoromycota</taxon>
        <taxon>Glomeromycotina</taxon>
        <taxon>Glomeromycetes</taxon>
        <taxon>Diversisporales</taxon>
        <taxon>Gigasporaceae</taxon>
        <taxon>Racocetra</taxon>
    </lineage>
</organism>
<gene>
    <name evidence="1" type="ORF">RPERSI_LOCUS8669</name>
</gene>
<accession>A0ACA9NRB1</accession>
<name>A0ACA9NRB1_9GLOM</name>
<comment type="caution">
    <text evidence="1">The sequence shown here is derived from an EMBL/GenBank/DDBJ whole genome shotgun (WGS) entry which is preliminary data.</text>
</comment>